<dbReference type="EMBL" id="PUGF01000029">
    <property type="protein sequence ID" value="PRC91100.1"/>
    <property type="molecule type" value="Genomic_DNA"/>
</dbReference>
<dbReference type="OrthoDB" id="9816309at2"/>
<dbReference type="PROSITE" id="PS50122">
    <property type="entry name" value="CHEB"/>
    <property type="match status" value="1"/>
</dbReference>
<gene>
    <name evidence="4" type="ORF">S2091_4196</name>
</gene>
<dbReference type="Gene3D" id="3.40.50.180">
    <property type="entry name" value="Methylesterase CheB, C-terminal domain"/>
    <property type="match status" value="1"/>
</dbReference>
<feature type="active site" evidence="1">
    <location>
        <position position="116"/>
    </location>
</feature>
<dbReference type="Pfam" id="PF01339">
    <property type="entry name" value="CheB_methylest"/>
    <property type="match status" value="1"/>
</dbReference>
<dbReference type="Gene3D" id="3.40.50.150">
    <property type="entry name" value="Vaccinia Virus protein VP39"/>
    <property type="match status" value="1"/>
</dbReference>
<keyword evidence="5" id="KW-1185">Reference proteome</keyword>
<dbReference type="CDD" id="cd16433">
    <property type="entry name" value="CheB"/>
    <property type="match status" value="1"/>
</dbReference>
<dbReference type="SUPFAM" id="SSF47757">
    <property type="entry name" value="Chemotaxis receptor methyltransferase CheR, N-terminal domain"/>
    <property type="match status" value="1"/>
</dbReference>
<dbReference type="InterPro" id="IPR050903">
    <property type="entry name" value="Bact_Chemotaxis_MeTrfase"/>
</dbReference>
<dbReference type="Pfam" id="PF03705">
    <property type="entry name" value="CheR_N"/>
    <property type="match status" value="1"/>
</dbReference>
<dbReference type="AlphaFoldDB" id="A0A2S9GTQ7"/>
<dbReference type="PANTHER" id="PTHR24422">
    <property type="entry name" value="CHEMOTAXIS PROTEIN METHYLTRANSFERASE"/>
    <property type="match status" value="1"/>
</dbReference>
<evidence type="ECO:0000259" key="3">
    <source>
        <dbReference type="PROSITE" id="PS50123"/>
    </source>
</evidence>
<dbReference type="InterPro" id="IPR000673">
    <property type="entry name" value="Sig_transdc_resp-reg_Me-estase"/>
</dbReference>
<dbReference type="InterPro" id="IPR022642">
    <property type="entry name" value="CheR_C"/>
</dbReference>
<evidence type="ECO:0000313" key="4">
    <source>
        <dbReference type="EMBL" id="PRC91100.1"/>
    </source>
</evidence>
<dbReference type="InterPro" id="IPR035909">
    <property type="entry name" value="CheB_C"/>
</dbReference>
<feature type="domain" description="CheR-type methyltransferase" evidence="3">
    <location>
        <begin position="290"/>
        <end position="551"/>
    </location>
</feature>
<dbReference type="GO" id="GO:0000156">
    <property type="term" value="F:phosphorelay response regulator activity"/>
    <property type="evidence" value="ECO:0007669"/>
    <property type="project" value="InterPro"/>
</dbReference>
<dbReference type="PRINTS" id="PR00996">
    <property type="entry name" value="CHERMTFRASE"/>
</dbReference>
<feature type="active site" evidence="1">
    <location>
        <position position="142"/>
    </location>
</feature>
<feature type="active site" evidence="1">
    <location>
        <position position="234"/>
    </location>
</feature>
<proteinExistence type="predicted"/>
<dbReference type="GO" id="GO:0008984">
    <property type="term" value="F:protein-glutamate methylesterase activity"/>
    <property type="evidence" value="ECO:0007669"/>
    <property type="project" value="InterPro"/>
</dbReference>
<dbReference type="Pfam" id="PF01739">
    <property type="entry name" value="CheR"/>
    <property type="match status" value="1"/>
</dbReference>
<evidence type="ECO:0000259" key="2">
    <source>
        <dbReference type="PROSITE" id="PS50122"/>
    </source>
</evidence>
<dbReference type="InterPro" id="IPR029063">
    <property type="entry name" value="SAM-dependent_MTases_sf"/>
</dbReference>
<dbReference type="Proteomes" id="UP000237839">
    <property type="component" value="Unassembled WGS sequence"/>
</dbReference>
<reference evidence="4 5" key="1">
    <citation type="submission" date="2018-02" db="EMBL/GenBank/DDBJ databases">
        <title>Solimicrobium silvestre gen. nov., sp. nov., isolated from alpine forest soil.</title>
        <authorList>
            <person name="Margesin R."/>
            <person name="Albuquerque L."/>
            <person name="Zhang D.-C."/>
            <person name="Froufe H.J.C."/>
            <person name="Severino R."/>
            <person name="Roxo I."/>
            <person name="Egas C."/>
            <person name="Da Costa M.S."/>
        </authorList>
    </citation>
    <scope>NUCLEOTIDE SEQUENCE [LARGE SCALE GENOMIC DNA]</scope>
    <source>
        <strain evidence="4 5">S20-91</strain>
    </source>
</reference>
<dbReference type="PANTHER" id="PTHR24422:SF8">
    <property type="entry name" value="CHEMOTAXIS PROTEIN"/>
    <property type="match status" value="1"/>
</dbReference>
<dbReference type="SUPFAM" id="SSF53335">
    <property type="entry name" value="S-adenosyl-L-methionine-dependent methyltransferases"/>
    <property type="match status" value="1"/>
</dbReference>
<dbReference type="GO" id="GO:0005737">
    <property type="term" value="C:cytoplasm"/>
    <property type="evidence" value="ECO:0007669"/>
    <property type="project" value="InterPro"/>
</dbReference>
<organism evidence="4 5">
    <name type="scientific">Solimicrobium silvestre</name>
    <dbReference type="NCBI Taxonomy" id="2099400"/>
    <lineage>
        <taxon>Bacteria</taxon>
        <taxon>Pseudomonadati</taxon>
        <taxon>Pseudomonadota</taxon>
        <taxon>Betaproteobacteria</taxon>
        <taxon>Burkholderiales</taxon>
        <taxon>Oxalobacteraceae</taxon>
        <taxon>Solimicrobium</taxon>
    </lineage>
</organism>
<accession>A0A2S9GTQ7</accession>
<dbReference type="PROSITE" id="PS50123">
    <property type="entry name" value="CHER"/>
    <property type="match status" value="1"/>
</dbReference>
<evidence type="ECO:0000256" key="1">
    <source>
        <dbReference type="PROSITE-ProRule" id="PRU00050"/>
    </source>
</evidence>
<dbReference type="SUPFAM" id="SSF52738">
    <property type="entry name" value="Methylesterase CheB, C-terminal domain"/>
    <property type="match status" value="1"/>
</dbReference>
<sequence length="570" mass="64037">MEITLQSSENLCRIGVLGHLESAAERDQLQHILDSADQTVQHQIDFYDADTLPPEIIAAIARCLTRLVQIKIITYHYLLTHSLMRLDLPVHPIAVRINKAQAQTKLQIQALALAGSANSLDKILPIIEQLPLGKMAVFVVQHVLENQINLLDTLLRTRTEYKVVMPQNLMPIEPGTIYVAPPGHHMKVAHGLVYLTRDKAVQYARPSIDVLFESLASEYGSQLMAILLCGFGRDGVDGCAKLTNAGACVIIENGAECENARALPDAAIEAGKFNHVLKLPVICSLVAATVYTNDTAITEHQLELFIDALLSHYGYDFRGYQQASFKRRIMHIMMKFELPNLLDFERAIFSDSTLFNRMMAEISVGVSTFFRHPEQFLLLREKIFPYLESFPVIKLWSAGCATGEEPYSLAILLEELGLLKRSRLFATDFNAYLIDIAKAGLFPQKSLETSQQNYEKSGGKNNFFSFIEQGSHYLTVKDSIRSTTLFHRHSLVDEGIFNEFQFIICRNVMIYFKPELQSKILERFARSLHRDGFLVLGPQDGMHHLARSAGFVPYITGSHVYRLGNGGLHG</sequence>
<comment type="caution">
    <text evidence="4">The sequence shown here is derived from an EMBL/GenBank/DDBJ whole genome shotgun (WGS) entry which is preliminary data.</text>
</comment>
<feature type="domain" description="CheB-type methylesterase" evidence="2">
    <location>
        <begin position="109"/>
        <end position="293"/>
    </location>
</feature>
<name>A0A2S9GTQ7_9BURK</name>
<dbReference type="InterPro" id="IPR000780">
    <property type="entry name" value="CheR_MeTrfase"/>
</dbReference>
<dbReference type="InterPro" id="IPR022641">
    <property type="entry name" value="CheR_N"/>
</dbReference>
<evidence type="ECO:0000313" key="5">
    <source>
        <dbReference type="Proteomes" id="UP000237839"/>
    </source>
</evidence>
<keyword evidence="1" id="KW-0378">Hydrolase</keyword>
<keyword evidence="1" id="KW-0145">Chemotaxis</keyword>
<dbReference type="GO" id="GO:0006935">
    <property type="term" value="P:chemotaxis"/>
    <property type="evidence" value="ECO:0007669"/>
    <property type="project" value="UniProtKB-UniRule"/>
</dbReference>
<protein>
    <submittedName>
        <fullName evidence="4">CheB methylesterase</fullName>
    </submittedName>
</protein>
<dbReference type="SMART" id="SM00138">
    <property type="entry name" value="MeTrc"/>
    <property type="match status" value="1"/>
</dbReference>
<dbReference type="GO" id="GO:0008757">
    <property type="term" value="F:S-adenosylmethionine-dependent methyltransferase activity"/>
    <property type="evidence" value="ECO:0007669"/>
    <property type="project" value="InterPro"/>
</dbReference>
<dbReference type="RefSeq" id="WP_105533924.1">
    <property type="nucleotide sequence ID" value="NZ_PUGF01000029.1"/>
</dbReference>